<dbReference type="Proteomes" id="UP000231192">
    <property type="component" value="Unassembled WGS sequence"/>
</dbReference>
<dbReference type="PANTHER" id="PTHR22884">
    <property type="entry name" value="SET DOMAIN PROTEINS"/>
    <property type="match status" value="1"/>
</dbReference>
<evidence type="ECO:0000313" key="8">
    <source>
        <dbReference type="Proteomes" id="UP000231192"/>
    </source>
</evidence>
<feature type="domain" description="SET" evidence="6">
    <location>
        <begin position="6"/>
        <end position="111"/>
    </location>
</feature>
<dbReference type="EMBL" id="PFBK01000003">
    <property type="protein sequence ID" value="PIR83974.1"/>
    <property type="molecule type" value="Genomic_DNA"/>
</dbReference>
<evidence type="ECO:0000256" key="3">
    <source>
        <dbReference type="ARBA" id="ARBA00022603"/>
    </source>
</evidence>
<keyword evidence="5" id="KW-0949">S-adenosyl-L-methionine</keyword>
<keyword evidence="2" id="KW-0158">Chromosome</keyword>
<keyword evidence="3" id="KW-0489">Methyltransferase</keyword>
<name>A0A2H0UC10_9BACT</name>
<protein>
    <recommendedName>
        <fullName evidence="6">SET domain-containing protein</fullName>
    </recommendedName>
</protein>
<dbReference type="InterPro" id="IPR001214">
    <property type="entry name" value="SET_dom"/>
</dbReference>
<dbReference type="GO" id="GO:0005694">
    <property type="term" value="C:chromosome"/>
    <property type="evidence" value="ECO:0007669"/>
    <property type="project" value="UniProtKB-SubCell"/>
</dbReference>
<accession>A0A2H0UC10</accession>
<dbReference type="InterPro" id="IPR050777">
    <property type="entry name" value="SET2_Histone-Lys_MeTrsfase"/>
</dbReference>
<reference evidence="8" key="1">
    <citation type="submission" date="2017-09" db="EMBL/GenBank/DDBJ databases">
        <title>Depth-based differentiation of microbial function through sediment-hosted aquifers and enrichment of novel symbionts in the deep terrestrial subsurface.</title>
        <authorList>
            <person name="Probst A.J."/>
            <person name="Ladd B."/>
            <person name="Jarett J.K."/>
            <person name="Geller-Mcgrath D.E."/>
            <person name="Sieber C.M.K."/>
            <person name="Emerson J.B."/>
            <person name="Anantharaman K."/>
            <person name="Thomas B.C."/>
            <person name="Malmstrom R."/>
            <person name="Stieglmeier M."/>
            <person name="Klingl A."/>
            <person name="Woyke T."/>
            <person name="Ryan C.M."/>
            <person name="Banfield J.F."/>
        </authorList>
    </citation>
    <scope>NUCLEOTIDE SEQUENCE [LARGE SCALE GENOMIC DNA]</scope>
</reference>
<keyword evidence="4" id="KW-0808">Transferase</keyword>
<dbReference type="Pfam" id="PF00856">
    <property type="entry name" value="SET"/>
    <property type="match status" value="1"/>
</dbReference>
<comment type="caution">
    <text evidence="7">The sequence shown here is derived from an EMBL/GenBank/DDBJ whole genome shotgun (WGS) entry which is preliminary data.</text>
</comment>
<evidence type="ECO:0000259" key="6">
    <source>
        <dbReference type="PROSITE" id="PS50280"/>
    </source>
</evidence>
<dbReference type="PROSITE" id="PS50280">
    <property type="entry name" value="SET"/>
    <property type="match status" value="1"/>
</dbReference>
<dbReference type="InterPro" id="IPR046341">
    <property type="entry name" value="SET_dom_sf"/>
</dbReference>
<dbReference type="GO" id="GO:0008168">
    <property type="term" value="F:methyltransferase activity"/>
    <property type="evidence" value="ECO:0007669"/>
    <property type="project" value="UniProtKB-KW"/>
</dbReference>
<organism evidence="7 8">
    <name type="scientific">Candidatus Kaiserbacteria bacterium CG10_big_fil_rev_8_21_14_0_10_51_14</name>
    <dbReference type="NCBI Taxonomy" id="1974610"/>
    <lineage>
        <taxon>Bacteria</taxon>
        <taxon>Candidatus Kaiseribacteriota</taxon>
    </lineage>
</organism>
<dbReference type="SMART" id="SM00317">
    <property type="entry name" value="SET"/>
    <property type="match status" value="1"/>
</dbReference>
<evidence type="ECO:0000256" key="5">
    <source>
        <dbReference type="ARBA" id="ARBA00022691"/>
    </source>
</evidence>
<evidence type="ECO:0000256" key="1">
    <source>
        <dbReference type="ARBA" id="ARBA00004286"/>
    </source>
</evidence>
<dbReference type="Gene3D" id="2.170.270.10">
    <property type="entry name" value="SET domain"/>
    <property type="match status" value="1"/>
</dbReference>
<gene>
    <name evidence="7" type="ORF">COU18_01020</name>
</gene>
<evidence type="ECO:0000256" key="2">
    <source>
        <dbReference type="ARBA" id="ARBA00022454"/>
    </source>
</evidence>
<dbReference type="GO" id="GO:0032259">
    <property type="term" value="P:methylation"/>
    <property type="evidence" value="ECO:0007669"/>
    <property type="project" value="UniProtKB-KW"/>
</dbReference>
<dbReference type="AlphaFoldDB" id="A0A2H0UC10"/>
<evidence type="ECO:0000313" key="7">
    <source>
        <dbReference type="EMBL" id="PIR83974.1"/>
    </source>
</evidence>
<sequence length="132" mass="14916">METVDPRFFVSMSKPGTGQGLFAARTVAKGDFILEYTGAKIPTPYADTLDSRYLFEIDEKWTIDGSPESNTARYINHSCEPNTEAEIEKGHVMIYALKDIQKGEELTIDYDTEYFDEFIRPVGCKCDASTHL</sequence>
<dbReference type="SUPFAM" id="SSF82199">
    <property type="entry name" value="SET domain"/>
    <property type="match status" value="1"/>
</dbReference>
<evidence type="ECO:0000256" key="4">
    <source>
        <dbReference type="ARBA" id="ARBA00022679"/>
    </source>
</evidence>
<comment type="subcellular location">
    <subcellularLocation>
        <location evidence="1">Chromosome</location>
    </subcellularLocation>
</comment>
<proteinExistence type="predicted"/>